<keyword evidence="2" id="KW-1185">Reference proteome</keyword>
<dbReference type="AlphaFoldDB" id="A0A8J2P8K3"/>
<proteinExistence type="predicted"/>
<evidence type="ECO:0000313" key="1">
    <source>
        <dbReference type="EMBL" id="CAG7785773.1"/>
    </source>
</evidence>
<dbReference type="EMBL" id="CAJVCH010303497">
    <property type="protein sequence ID" value="CAG7785773.1"/>
    <property type="molecule type" value="Genomic_DNA"/>
</dbReference>
<dbReference type="Proteomes" id="UP000708208">
    <property type="component" value="Unassembled WGS sequence"/>
</dbReference>
<protein>
    <submittedName>
        <fullName evidence="1">Uncharacterized protein</fullName>
    </submittedName>
</protein>
<sequence length="156" mass="18420">MIYEWFPVSFAYLNKGYFCQIRFLGYPCSQAELIEANKVWLHISNVKEIGHFRSTDISNSPPFAMNAAEEEVKGLLYKSIYNHYSVCRIDLELSRSTENYVMKWPMNSPVETVNKDCCRQMRRGIVKKEIGRRLFVRYCDYRNDNSNSGYWVHDTS</sequence>
<comment type="caution">
    <text evidence="1">The sequence shown here is derived from an EMBL/GenBank/DDBJ whole genome shotgun (WGS) entry which is preliminary data.</text>
</comment>
<gene>
    <name evidence="1" type="ORF">AFUS01_LOCUS24378</name>
</gene>
<evidence type="ECO:0000313" key="2">
    <source>
        <dbReference type="Proteomes" id="UP000708208"/>
    </source>
</evidence>
<accession>A0A8J2P8K3</accession>
<organism evidence="1 2">
    <name type="scientific">Allacma fusca</name>
    <dbReference type="NCBI Taxonomy" id="39272"/>
    <lineage>
        <taxon>Eukaryota</taxon>
        <taxon>Metazoa</taxon>
        <taxon>Ecdysozoa</taxon>
        <taxon>Arthropoda</taxon>
        <taxon>Hexapoda</taxon>
        <taxon>Collembola</taxon>
        <taxon>Symphypleona</taxon>
        <taxon>Sminthuridae</taxon>
        <taxon>Allacma</taxon>
    </lineage>
</organism>
<feature type="non-terminal residue" evidence="1">
    <location>
        <position position="1"/>
    </location>
</feature>
<reference evidence="1" key="1">
    <citation type="submission" date="2021-06" db="EMBL/GenBank/DDBJ databases">
        <authorList>
            <person name="Hodson N. C."/>
            <person name="Mongue J. A."/>
            <person name="Jaron S. K."/>
        </authorList>
    </citation>
    <scope>NUCLEOTIDE SEQUENCE</scope>
</reference>
<name>A0A8J2P8K3_9HEXA</name>